<dbReference type="PANTHER" id="PTHR43591">
    <property type="entry name" value="METHYLTRANSFERASE"/>
    <property type="match status" value="1"/>
</dbReference>
<dbReference type="PANTHER" id="PTHR43591:SF24">
    <property type="entry name" value="2-METHOXY-6-POLYPRENYL-1,4-BENZOQUINOL METHYLASE, MITOCHONDRIAL"/>
    <property type="match status" value="1"/>
</dbReference>
<protein>
    <recommendedName>
        <fullName evidence="1">Methyltransferase domain-containing protein</fullName>
    </recommendedName>
</protein>
<dbReference type="Proteomes" id="UP001375240">
    <property type="component" value="Unassembled WGS sequence"/>
</dbReference>
<dbReference type="Pfam" id="PF13847">
    <property type="entry name" value="Methyltransf_31"/>
    <property type="match status" value="1"/>
</dbReference>
<feature type="domain" description="Methyltransferase" evidence="1">
    <location>
        <begin position="89"/>
        <end position="239"/>
    </location>
</feature>
<comment type="caution">
    <text evidence="2">The sequence shown here is derived from an EMBL/GenBank/DDBJ whole genome shotgun (WGS) entry which is preliminary data.</text>
</comment>
<accession>A0AAV9UXC2</accession>
<sequence length="322" mass="35442">MSVAGGPQVDSRSLTAASNQIPHINAEQHLHNISNFNFNITTTRMTDSPDKTYIHGYHPSVLSSHSWRTLQNSASYLLPHLEPYKSSSSPLTILDAGCGPGTITCDIAAHLPHAQVTGIDYVLQQTCTPLAASRALTNVTFQQADIFALPFPSASFDIIHLHQVLQHLPTPPTAAIAELIRVCKPSGIIAAREADFGAFSWFPESRGLEKWQETYIATATSTGGDPLAGKKLHRWFMDAGIPRCDISCTSSCWTYSTPEERAWWGNMWAERTLKSEFRAKAVKNGVSEEELKEISAAWTDWAAQEDGWIMIPSGEVVVKVHK</sequence>
<organism evidence="2 3">
    <name type="scientific">Orbilia brochopaga</name>
    <dbReference type="NCBI Taxonomy" id="3140254"/>
    <lineage>
        <taxon>Eukaryota</taxon>
        <taxon>Fungi</taxon>
        <taxon>Dikarya</taxon>
        <taxon>Ascomycota</taxon>
        <taxon>Pezizomycotina</taxon>
        <taxon>Orbiliomycetes</taxon>
        <taxon>Orbiliales</taxon>
        <taxon>Orbiliaceae</taxon>
        <taxon>Orbilia</taxon>
    </lineage>
</organism>
<name>A0AAV9UXC2_9PEZI</name>
<dbReference type="AlphaFoldDB" id="A0AAV9UXC2"/>
<dbReference type="SUPFAM" id="SSF53335">
    <property type="entry name" value="S-adenosyl-L-methionine-dependent methyltransferases"/>
    <property type="match status" value="1"/>
</dbReference>
<proteinExistence type="predicted"/>
<dbReference type="EMBL" id="JAVHNQ010000004">
    <property type="protein sequence ID" value="KAK6350259.1"/>
    <property type="molecule type" value="Genomic_DNA"/>
</dbReference>
<gene>
    <name evidence="2" type="ORF">TWF696_006494</name>
</gene>
<evidence type="ECO:0000259" key="1">
    <source>
        <dbReference type="Pfam" id="PF13847"/>
    </source>
</evidence>
<evidence type="ECO:0000313" key="2">
    <source>
        <dbReference type="EMBL" id="KAK6350259.1"/>
    </source>
</evidence>
<dbReference type="InterPro" id="IPR025714">
    <property type="entry name" value="Methyltranfer_dom"/>
</dbReference>
<evidence type="ECO:0000313" key="3">
    <source>
        <dbReference type="Proteomes" id="UP001375240"/>
    </source>
</evidence>
<keyword evidence="3" id="KW-1185">Reference proteome</keyword>
<dbReference type="InterPro" id="IPR029063">
    <property type="entry name" value="SAM-dependent_MTases_sf"/>
</dbReference>
<dbReference type="Gene3D" id="3.40.50.150">
    <property type="entry name" value="Vaccinia Virus protein VP39"/>
    <property type="match status" value="1"/>
</dbReference>
<dbReference type="GO" id="GO:0008168">
    <property type="term" value="F:methyltransferase activity"/>
    <property type="evidence" value="ECO:0007669"/>
    <property type="project" value="TreeGrafter"/>
</dbReference>
<reference evidence="2 3" key="1">
    <citation type="submission" date="2019-10" db="EMBL/GenBank/DDBJ databases">
        <authorList>
            <person name="Palmer J.M."/>
        </authorList>
    </citation>
    <scope>NUCLEOTIDE SEQUENCE [LARGE SCALE GENOMIC DNA]</scope>
    <source>
        <strain evidence="2 3">TWF696</strain>
    </source>
</reference>
<dbReference type="CDD" id="cd02440">
    <property type="entry name" value="AdoMet_MTases"/>
    <property type="match status" value="1"/>
</dbReference>